<dbReference type="Proteomes" id="UP000011661">
    <property type="component" value="Unassembled WGS sequence"/>
</dbReference>
<proteinExistence type="predicted"/>
<accession>L9WDB0</accession>
<dbReference type="EMBL" id="AOHX01000026">
    <property type="protein sequence ID" value="ELY47342.1"/>
    <property type="molecule type" value="Genomic_DNA"/>
</dbReference>
<evidence type="ECO:0000313" key="3">
    <source>
        <dbReference type="Proteomes" id="UP000011661"/>
    </source>
</evidence>
<evidence type="ECO:0000256" key="1">
    <source>
        <dbReference type="SAM" id="MobiDB-lite"/>
    </source>
</evidence>
<feature type="region of interest" description="Disordered" evidence="1">
    <location>
        <begin position="457"/>
        <end position="499"/>
    </location>
</feature>
<dbReference type="SUPFAM" id="SSF52540">
    <property type="entry name" value="P-loop containing nucleoside triphosphate hydrolases"/>
    <property type="match status" value="1"/>
</dbReference>
<dbReference type="OrthoDB" id="201882at2157"/>
<protein>
    <submittedName>
        <fullName evidence="2">Uncharacterized protein</fullName>
    </submittedName>
</protein>
<evidence type="ECO:0000313" key="2">
    <source>
        <dbReference type="EMBL" id="ELY47342.1"/>
    </source>
</evidence>
<dbReference type="PATRIC" id="fig|1230460.4.peg.751"/>
<dbReference type="STRING" id="1230460.C495_03752"/>
<organism evidence="2 3">
    <name type="scientific">Natronorubrum sulfidifaciens JCM 14089</name>
    <dbReference type="NCBI Taxonomy" id="1230460"/>
    <lineage>
        <taxon>Archaea</taxon>
        <taxon>Methanobacteriati</taxon>
        <taxon>Methanobacteriota</taxon>
        <taxon>Stenosarchaea group</taxon>
        <taxon>Halobacteria</taxon>
        <taxon>Halobacteriales</taxon>
        <taxon>Natrialbaceae</taxon>
        <taxon>Natronorubrum</taxon>
    </lineage>
</organism>
<reference evidence="2 3" key="1">
    <citation type="journal article" date="2014" name="PLoS Genet.">
        <title>Phylogenetically driven sequencing of extremely halophilic archaea reveals strategies for static and dynamic osmo-response.</title>
        <authorList>
            <person name="Becker E.A."/>
            <person name="Seitzer P.M."/>
            <person name="Tritt A."/>
            <person name="Larsen D."/>
            <person name="Krusor M."/>
            <person name="Yao A.I."/>
            <person name="Wu D."/>
            <person name="Madern D."/>
            <person name="Eisen J.A."/>
            <person name="Darling A.E."/>
            <person name="Facciotti M.T."/>
        </authorList>
    </citation>
    <scope>NUCLEOTIDE SEQUENCE [LARGE SCALE GENOMIC DNA]</scope>
    <source>
        <strain evidence="2 3">JCM 14089</strain>
    </source>
</reference>
<feature type="compositionally biased region" description="Acidic residues" evidence="1">
    <location>
        <begin position="465"/>
        <end position="479"/>
    </location>
</feature>
<gene>
    <name evidence="2" type="ORF">C495_03752</name>
</gene>
<dbReference type="InterPro" id="IPR027417">
    <property type="entry name" value="P-loop_NTPase"/>
</dbReference>
<keyword evidence="3" id="KW-1185">Reference proteome</keyword>
<sequence>MSELHTHEETPELYDVLRAAQDAGLVGEEETALTVFTAMIRGGLVIMLGPSRVGKTFTVQCMSKPIPENDIYEMSTTLSPTALYYAADEINKCRVHVYQDLASLPEHVEAVLKATAEGLPASREITDVTSGETIRMTIDPPDCIIVGIASDNESVDINDFPELRNRGLIVSNDASQEQTERILDRQADEMSGLYERQLTDEQLEWIQEYIGSIPVSRYAREDSLGSIENIPGGRPLREQDPVPTHFTEARDDYKRLNKFIESVCLFHYQDRMEIIHDGAPTLLVTPIDVWYGMKVFGEQMIMSALNLREIDLVILELLREEATAMTVSKIQAEVRQRGQGYNITDRDVHSSLKSMKTKAYVDVNQADNPQTWYATGFASVVDHPAGIDYTKLVDRTEEIAHEVLEPEIAEEYIERYCRGEGLIATDPITGEQVNITEDTSFQEALDEAEEEIEDVLNTPLWGTDESADESEGNEDEEVEIPVGDFGTVEGSEAGQGTLM</sequence>
<name>L9WDB0_9EURY</name>
<comment type="caution">
    <text evidence="2">The sequence shown here is derived from an EMBL/GenBank/DDBJ whole genome shotgun (WGS) entry which is preliminary data.</text>
</comment>
<dbReference type="AlphaFoldDB" id="L9WDB0"/>